<dbReference type="InterPro" id="IPR001853">
    <property type="entry name" value="DSBA-like_thioredoxin_dom"/>
</dbReference>
<name>A0ABW4S972_9RHOB</name>
<reference evidence="4" key="1">
    <citation type="journal article" date="2019" name="Int. J. Syst. Evol. Microbiol.">
        <title>The Global Catalogue of Microorganisms (GCM) 10K type strain sequencing project: providing services to taxonomists for standard genome sequencing and annotation.</title>
        <authorList>
            <consortium name="The Broad Institute Genomics Platform"/>
            <consortium name="The Broad Institute Genome Sequencing Center for Infectious Disease"/>
            <person name="Wu L."/>
            <person name="Ma J."/>
        </authorList>
    </citation>
    <scope>NUCLEOTIDE SEQUENCE [LARGE SCALE GENOMIC DNA]</scope>
    <source>
        <strain evidence="4">CGMCC 4.7242</strain>
    </source>
</reference>
<dbReference type="Pfam" id="PF01323">
    <property type="entry name" value="DSBA"/>
    <property type="match status" value="1"/>
</dbReference>
<evidence type="ECO:0000313" key="3">
    <source>
        <dbReference type="EMBL" id="MFD1914087.1"/>
    </source>
</evidence>
<evidence type="ECO:0000259" key="2">
    <source>
        <dbReference type="Pfam" id="PF01323"/>
    </source>
</evidence>
<dbReference type="EMBL" id="JBHUGH010000033">
    <property type="protein sequence ID" value="MFD1914087.1"/>
    <property type="molecule type" value="Genomic_DNA"/>
</dbReference>
<evidence type="ECO:0000256" key="1">
    <source>
        <dbReference type="ARBA" id="ARBA00023284"/>
    </source>
</evidence>
<protein>
    <submittedName>
        <fullName evidence="3">DsbA family protein</fullName>
    </submittedName>
</protein>
<proteinExistence type="predicted"/>
<dbReference type="RefSeq" id="WP_390265043.1">
    <property type="nucleotide sequence ID" value="NZ_JBHUGH010000033.1"/>
</dbReference>
<feature type="domain" description="DSBA-like thioredoxin" evidence="2">
    <location>
        <begin position="100"/>
        <end position="230"/>
    </location>
</feature>
<accession>A0ABW4S972</accession>
<dbReference type="InterPro" id="IPR017937">
    <property type="entry name" value="Thioredoxin_CS"/>
</dbReference>
<comment type="caution">
    <text evidence="3">The sequence shown here is derived from an EMBL/GenBank/DDBJ whole genome shotgun (WGS) entry which is preliminary data.</text>
</comment>
<dbReference type="PROSITE" id="PS00194">
    <property type="entry name" value="THIOREDOXIN_1"/>
    <property type="match status" value="1"/>
</dbReference>
<dbReference type="SUPFAM" id="SSF52833">
    <property type="entry name" value="Thioredoxin-like"/>
    <property type="match status" value="1"/>
</dbReference>
<keyword evidence="4" id="KW-1185">Reference proteome</keyword>
<keyword evidence="1" id="KW-0676">Redox-active center</keyword>
<dbReference type="Gene3D" id="3.40.30.10">
    <property type="entry name" value="Glutaredoxin"/>
    <property type="match status" value="1"/>
</dbReference>
<gene>
    <name evidence="3" type="ORF">ACFSGJ_17940</name>
</gene>
<dbReference type="Proteomes" id="UP001597353">
    <property type="component" value="Unassembled WGS sequence"/>
</dbReference>
<evidence type="ECO:0000313" key="4">
    <source>
        <dbReference type="Proteomes" id="UP001597353"/>
    </source>
</evidence>
<sequence>MATRRQLLLVGGGAALWVGGFRALPHLRDRLAGFEFVDLDRPDGFRRLASGGGTTSSGGGFDFMVGLDPTDPLPLGLMKEIADAPRDALFDGSASQATSVAYFFDYYCPYCRILSGHLESLVAAGEIDLTYHHWPIFGEASDIAARAVIAAEFGGNATSLHDRLKQTAMRVTPRNMEELTEDLGLSWPDIARVMKTPAVTMALERTRALSRLFGLIGTPALVVGRTLVQGEIGEGRLRALARLEREEA</sequence>
<organism evidence="3 4">
    <name type="scientific">Halodurantibacterium flavum</name>
    <dbReference type="NCBI Taxonomy" id="1382802"/>
    <lineage>
        <taxon>Bacteria</taxon>
        <taxon>Pseudomonadati</taxon>
        <taxon>Pseudomonadota</taxon>
        <taxon>Alphaproteobacteria</taxon>
        <taxon>Rhodobacterales</taxon>
        <taxon>Paracoccaceae</taxon>
        <taxon>Halodurantibacterium</taxon>
    </lineage>
</organism>
<dbReference type="InterPro" id="IPR036249">
    <property type="entry name" value="Thioredoxin-like_sf"/>
</dbReference>